<feature type="compositionally biased region" description="Polar residues" evidence="1">
    <location>
        <begin position="229"/>
        <end position="243"/>
    </location>
</feature>
<evidence type="ECO:0000256" key="1">
    <source>
        <dbReference type="SAM" id="MobiDB-lite"/>
    </source>
</evidence>
<proteinExistence type="predicted"/>
<feature type="region of interest" description="Disordered" evidence="1">
    <location>
        <begin position="308"/>
        <end position="372"/>
    </location>
</feature>
<evidence type="ECO:0000313" key="2">
    <source>
        <dbReference type="EMBL" id="THU96237.1"/>
    </source>
</evidence>
<sequence>MLKMMTRVPFFPLRTKRLDSKRTAFRLRLDLFFSKVHHCQGNASGFVSIAFSKLKQAGKSREKPGKSGSIKLTRILMRDNIYPDEVYRAGTTDFSTSFDKINVLVFVRKIPDLKISHWQFTKGKSSLQITPSTSDSSKSQRIYKRHHSIGELFYVGTSLYGYKWLRGVSNIRVGPVLPVSVQSDFLVGKCRVATEKQALQPESTVLQRDIDIPAVLEDAEGYQNFCLTTDDGGNSNEQVTPQKSVGHAEAVYTRPECREATEKQALQPESRRDIDVSAVLEDAERHQNLCPTTDDGGNSNEQVTLQSSVGHAEAVDTRPEPSGFAPFSLPSLPTQVDTSPGPRSALFLPQQPLPSSSSDTCSTSRPTGVKRTKEEWKVIRASEEWKAKKREIKREKRRSEEWKAKQRERKREKRRLARRAKHTLDTVNQRTHLRPPNVHPYLATSPKDSSAYAYPNPIDSRLKVPSCLLPPCLIGTYAHRVTQTYA</sequence>
<dbReference type="EMBL" id="ML179181">
    <property type="protein sequence ID" value="THU96237.1"/>
    <property type="molecule type" value="Genomic_DNA"/>
</dbReference>
<feature type="compositionally biased region" description="Basic and acidic residues" evidence="1">
    <location>
        <begin position="394"/>
        <end position="405"/>
    </location>
</feature>
<feature type="compositionally biased region" description="Low complexity" evidence="1">
    <location>
        <begin position="348"/>
        <end position="367"/>
    </location>
</feature>
<feature type="compositionally biased region" description="Basic residues" evidence="1">
    <location>
        <begin position="406"/>
        <end position="416"/>
    </location>
</feature>
<name>A0A4S8M2C0_DENBC</name>
<reference evidence="2 3" key="1">
    <citation type="journal article" date="2019" name="Nat. Ecol. Evol.">
        <title>Megaphylogeny resolves global patterns of mushroom evolution.</title>
        <authorList>
            <person name="Varga T."/>
            <person name="Krizsan K."/>
            <person name="Foldi C."/>
            <person name="Dima B."/>
            <person name="Sanchez-Garcia M."/>
            <person name="Sanchez-Ramirez S."/>
            <person name="Szollosi G.J."/>
            <person name="Szarkandi J.G."/>
            <person name="Papp V."/>
            <person name="Albert L."/>
            <person name="Andreopoulos W."/>
            <person name="Angelini C."/>
            <person name="Antonin V."/>
            <person name="Barry K.W."/>
            <person name="Bougher N.L."/>
            <person name="Buchanan P."/>
            <person name="Buyck B."/>
            <person name="Bense V."/>
            <person name="Catcheside P."/>
            <person name="Chovatia M."/>
            <person name="Cooper J."/>
            <person name="Damon W."/>
            <person name="Desjardin D."/>
            <person name="Finy P."/>
            <person name="Geml J."/>
            <person name="Haridas S."/>
            <person name="Hughes K."/>
            <person name="Justo A."/>
            <person name="Karasinski D."/>
            <person name="Kautmanova I."/>
            <person name="Kiss B."/>
            <person name="Kocsube S."/>
            <person name="Kotiranta H."/>
            <person name="LaButti K.M."/>
            <person name="Lechner B.E."/>
            <person name="Liimatainen K."/>
            <person name="Lipzen A."/>
            <person name="Lukacs Z."/>
            <person name="Mihaltcheva S."/>
            <person name="Morgado L.N."/>
            <person name="Niskanen T."/>
            <person name="Noordeloos M.E."/>
            <person name="Ohm R.A."/>
            <person name="Ortiz-Santana B."/>
            <person name="Ovrebo C."/>
            <person name="Racz N."/>
            <person name="Riley R."/>
            <person name="Savchenko A."/>
            <person name="Shiryaev A."/>
            <person name="Soop K."/>
            <person name="Spirin V."/>
            <person name="Szebenyi C."/>
            <person name="Tomsovsky M."/>
            <person name="Tulloss R.E."/>
            <person name="Uehling J."/>
            <person name="Grigoriev I.V."/>
            <person name="Vagvolgyi C."/>
            <person name="Papp T."/>
            <person name="Martin F.M."/>
            <person name="Miettinen O."/>
            <person name="Hibbett D.S."/>
            <person name="Nagy L.G."/>
        </authorList>
    </citation>
    <scope>NUCLEOTIDE SEQUENCE [LARGE SCALE GENOMIC DNA]</scope>
    <source>
        <strain evidence="2 3">CBS 962.96</strain>
    </source>
</reference>
<protein>
    <submittedName>
        <fullName evidence="2">Uncharacterized protein</fullName>
    </submittedName>
</protein>
<dbReference type="Proteomes" id="UP000297245">
    <property type="component" value="Unassembled WGS sequence"/>
</dbReference>
<feature type="region of interest" description="Disordered" evidence="1">
    <location>
        <begin position="394"/>
        <end position="416"/>
    </location>
</feature>
<organism evidence="2 3">
    <name type="scientific">Dendrothele bispora (strain CBS 962.96)</name>
    <dbReference type="NCBI Taxonomy" id="1314807"/>
    <lineage>
        <taxon>Eukaryota</taxon>
        <taxon>Fungi</taxon>
        <taxon>Dikarya</taxon>
        <taxon>Basidiomycota</taxon>
        <taxon>Agaricomycotina</taxon>
        <taxon>Agaricomycetes</taxon>
        <taxon>Agaricomycetidae</taxon>
        <taxon>Agaricales</taxon>
        <taxon>Agaricales incertae sedis</taxon>
        <taxon>Dendrothele</taxon>
    </lineage>
</organism>
<keyword evidence="3" id="KW-1185">Reference proteome</keyword>
<evidence type="ECO:0000313" key="3">
    <source>
        <dbReference type="Proteomes" id="UP000297245"/>
    </source>
</evidence>
<accession>A0A4S8M2C0</accession>
<feature type="region of interest" description="Disordered" evidence="1">
    <location>
        <begin position="229"/>
        <end position="248"/>
    </location>
</feature>
<dbReference type="AlphaFoldDB" id="A0A4S8M2C0"/>
<gene>
    <name evidence="2" type="ORF">K435DRAFT_797476</name>
</gene>